<proteinExistence type="predicted"/>
<accession>A0AB39YP25</accession>
<gene>
    <name evidence="1" type="ORF">ABQM86_01780</name>
</gene>
<reference evidence="1" key="1">
    <citation type="submission" date="2024-07" db="EMBL/GenBank/DDBJ databases">
        <authorList>
            <person name="Li J."/>
            <person name="Wei H."/>
            <person name="Ma J."/>
        </authorList>
    </citation>
    <scope>NUCLEOTIDE SEQUENCE</scope>
    <source>
        <strain evidence="1">AMU7</strain>
    </source>
</reference>
<dbReference type="EMBL" id="CP165735">
    <property type="protein sequence ID" value="XDV71945.1"/>
    <property type="molecule type" value="Genomic_DNA"/>
</dbReference>
<evidence type="ECO:0000313" key="1">
    <source>
        <dbReference type="EMBL" id="XDV71945.1"/>
    </source>
</evidence>
<organism evidence="1">
    <name type="scientific">Paenarthrobacter sp. AMU7</name>
    <dbReference type="NCBI Taxonomy" id="3162492"/>
    <lineage>
        <taxon>Bacteria</taxon>
        <taxon>Bacillati</taxon>
        <taxon>Actinomycetota</taxon>
        <taxon>Actinomycetes</taxon>
        <taxon>Micrococcales</taxon>
        <taxon>Micrococcaceae</taxon>
        <taxon>Paenarthrobacter</taxon>
    </lineage>
</organism>
<sequence length="47" mass="5114">MTVELRPGSGDKLADIHQFAEDLKASDDPHEASIGLNLVLILKGKNR</sequence>
<dbReference type="AlphaFoldDB" id="A0AB39YP25"/>
<name>A0AB39YP25_9MICC</name>
<dbReference type="RefSeq" id="WP_280625843.1">
    <property type="nucleotide sequence ID" value="NZ_CP165735.1"/>
</dbReference>
<protein>
    <submittedName>
        <fullName evidence="1">Uncharacterized protein</fullName>
    </submittedName>
</protein>